<dbReference type="Gene3D" id="3.20.20.60">
    <property type="entry name" value="Phosphoenolpyruvate-binding domains"/>
    <property type="match status" value="1"/>
</dbReference>
<dbReference type="InterPro" id="IPR040442">
    <property type="entry name" value="Pyrv_kinase-like_dom_sf"/>
</dbReference>
<reference evidence="2" key="1">
    <citation type="submission" date="2017-09" db="EMBL/GenBank/DDBJ databases">
        <title>Depth-based differentiation of microbial function through sediment-hosted aquifers and enrichment of novel symbionts in the deep terrestrial subsurface.</title>
        <authorList>
            <person name="Probst A.J."/>
            <person name="Ladd B."/>
            <person name="Jarett J.K."/>
            <person name="Geller-Mcgrath D.E."/>
            <person name="Sieber C.M.K."/>
            <person name="Emerson J.B."/>
            <person name="Anantharaman K."/>
            <person name="Thomas B.C."/>
            <person name="Malmstrom R."/>
            <person name="Stieglmeier M."/>
            <person name="Klingl A."/>
            <person name="Woyke T."/>
            <person name="Ryan C.M."/>
            <person name="Banfield J.F."/>
        </authorList>
    </citation>
    <scope>NUCLEOTIDE SEQUENCE [LARGE SCALE GENOMIC DNA]</scope>
</reference>
<dbReference type="Proteomes" id="UP000229901">
    <property type="component" value="Unassembled WGS sequence"/>
</dbReference>
<name>A0A2H0V4Z4_9BACT</name>
<dbReference type="InterPro" id="IPR015813">
    <property type="entry name" value="Pyrv/PenolPyrv_kinase-like_dom"/>
</dbReference>
<dbReference type="SUPFAM" id="SSF51621">
    <property type="entry name" value="Phosphoenolpyruvate/pyruvate domain"/>
    <property type="match status" value="1"/>
</dbReference>
<dbReference type="EMBL" id="PFAP01000016">
    <property type="protein sequence ID" value="PIR94166.1"/>
    <property type="molecule type" value="Genomic_DNA"/>
</dbReference>
<gene>
    <name evidence="1" type="ORF">COT97_02720</name>
</gene>
<evidence type="ECO:0000313" key="2">
    <source>
        <dbReference type="Proteomes" id="UP000229901"/>
    </source>
</evidence>
<accession>A0A2H0V4Z4</accession>
<proteinExistence type="predicted"/>
<sequence length="304" mass="34910">MNKTSFIGTYPPLVDHRGLLVRDESIDELRYNTIMPIGETPEELLIRLCTEAKGKKIWLDLKCRQLRVTEFAYQPFEFVTLNHPIQIDTPFILHAKFGQVGVHQVVDGRKLILSARPVELFGAGQPVNILDKSLKIKGFLTDQDRVFIAVAKTIGIHSYMLSFVEQEQDIVDILTLDPDAEIIAKIESRRGLQFVDEYYYKYVGRVRLMAACDDLYVNMRPDNLDILTALKQIIAADPTAIAASRILTSLETSDQLAMQDIMHLELLKQMGFVNFMLSDRLCFNQESCLEALMWLRRIKEIWNE</sequence>
<protein>
    <submittedName>
        <fullName evidence="1">Uncharacterized protein</fullName>
    </submittedName>
</protein>
<comment type="caution">
    <text evidence="1">The sequence shown here is derived from an EMBL/GenBank/DDBJ whole genome shotgun (WGS) entry which is preliminary data.</text>
</comment>
<evidence type="ECO:0000313" key="1">
    <source>
        <dbReference type="EMBL" id="PIR94166.1"/>
    </source>
</evidence>
<organism evidence="1 2">
    <name type="scientific">Candidatus Falkowbacteria bacterium CG10_big_fil_rev_8_21_14_0_10_39_11</name>
    <dbReference type="NCBI Taxonomy" id="1974565"/>
    <lineage>
        <taxon>Bacteria</taxon>
        <taxon>Candidatus Falkowiibacteriota</taxon>
    </lineage>
</organism>
<dbReference type="GO" id="GO:0003824">
    <property type="term" value="F:catalytic activity"/>
    <property type="evidence" value="ECO:0007669"/>
    <property type="project" value="InterPro"/>
</dbReference>
<dbReference type="AlphaFoldDB" id="A0A2H0V4Z4"/>